<comment type="caution">
    <text evidence="1">The sequence shown here is derived from an EMBL/GenBank/DDBJ whole genome shotgun (WGS) entry which is preliminary data.</text>
</comment>
<name>A0A934P9I3_9STRE</name>
<dbReference type="EMBL" id="JAENBP010000002">
    <property type="protein sequence ID" value="MBJ8349453.1"/>
    <property type="molecule type" value="Genomic_DNA"/>
</dbReference>
<evidence type="ECO:0008006" key="3">
    <source>
        <dbReference type="Google" id="ProtNLM"/>
    </source>
</evidence>
<keyword evidence="2" id="KW-1185">Reference proteome</keyword>
<dbReference type="Proteomes" id="UP000644875">
    <property type="component" value="Unassembled WGS sequence"/>
</dbReference>
<reference evidence="1 2" key="1">
    <citation type="journal article" date="2021" name="Int. J. Syst. Evol. Microbiol.">
        <title>Streptococcus vicugnae sp. nov., isolated from faeces of alpacas (Vicugna pacos) and cattle (Bos taurus), Streptococcus zalophi sp. nov., and Streptococcus pacificus sp. nov., isolated from respiratory tract of California sea lions (Zalophus californianus).</title>
        <authorList>
            <person name="Volokhov D.V."/>
            <person name="Zagorodnyaya T.A."/>
            <person name="Shen Z."/>
            <person name="Blom J."/>
            <person name="Furtak V.A."/>
            <person name="Eisenberg T."/>
            <person name="Fan P."/>
            <person name="Jeong K.C."/>
            <person name="Gao Y."/>
            <person name="Zhang S."/>
            <person name="Amselle M."/>
        </authorList>
    </citation>
    <scope>NUCLEOTIDE SEQUENCE [LARGE SCALE GENOMIC DNA]</scope>
    <source>
        <strain evidence="2">CSL7508-lung</strain>
    </source>
</reference>
<dbReference type="PROSITE" id="PS51257">
    <property type="entry name" value="PROKAR_LIPOPROTEIN"/>
    <property type="match status" value="1"/>
</dbReference>
<evidence type="ECO:0000313" key="1">
    <source>
        <dbReference type="EMBL" id="MBJ8349453.1"/>
    </source>
</evidence>
<dbReference type="AlphaFoldDB" id="A0A934P9I3"/>
<evidence type="ECO:0000313" key="2">
    <source>
        <dbReference type="Proteomes" id="UP000644875"/>
    </source>
</evidence>
<sequence>MKKIFLAIIVTVGIVGLFGCSNNKESDIIDEVLSKKEENISEKITKKALKLTQKAGDERVGYYNIPEDFVTFTDINNPDGDDVQYSDVTGKYIITLNTIDISNLTKEEKEAFTAETAADNIAGYLKEDKDLETLELYHYDDFQDKVYQNVATYKTGEVLSVNLFEHDGTIYFFGIEGSEDFVNTYWVNILDSFSTTK</sequence>
<protein>
    <recommendedName>
        <fullName evidence="3">Lipoprotein</fullName>
    </recommendedName>
</protein>
<organism evidence="1 2">
    <name type="scientific">Streptococcus zalophi</name>
    <dbReference type="NCBI Taxonomy" id="640031"/>
    <lineage>
        <taxon>Bacteria</taxon>
        <taxon>Bacillati</taxon>
        <taxon>Bacillota</taxon>
        <taxon>Bacilli</taxon>
        <taxon>Lactobacillales</taxon>
        <taxon>Streptococcaceae</taxon>
        <taxon>Streptococcus</taxon>
    </lineage>
</organism>
<accession>A0A934P9I3</accession>
<gene>
    <name evidence="1" type="ORF">JHK64_02240</name>
</gene>
<proteinExistence type="predicted"/>
<dbReference type="RefSeq" id="WP_199567379.1">
    <property type="nucleotide sequence ID" value="NZ_JAENBP010000002.1"/>
</dbReference>